<proteinExistence type="predicted"/>
<dbReference type="RefSeq" id="WP_215615970.1">
    <property type="nucleotide sequence ID" value="NZ_CP076135.1"/>
</dbReference>
<feature type="transmembrane region" description="Helical" evidence="6">
    <location>
        <begin position="12"/>
        <end position="33"/>
    </location>
</feature>
<sequence length="388" mass="42924">MGSIDKYIFRTTLASFALILVSLTGVIWITQALRGIDLMTSQGQTIVTFLGITGLVIPALVLIIAPIALMIAISHTLNKLATDSEIIVMNAAGFSPFRLFRPFFYATCVVALLVAFIASYMAPDGMRRIKQWDAEITADVLTNILQPGRFAQLDQNLTIRIRERQPGGILAGIFVDDRRDPKERITIIADHGTILKNESGSYLVLEDGNLERFEAGKRDPALVAFGRYAFDMSKFQKGRDFTLGIRERYIWELLSPSPDDPVYQQLPGQFRAELHDRFLAPLYPFAFAALTFAFLGTPRTTRQSRNFSIGGSIFAVFGLRMAGFACSVMTVKQPLAALVQYLMLFAAIGGGMWMILAGVVVEPPAALMEAINRSNERILRLFGRPATA</sequence>
<accession>A0A975RUY2</accession>
<name>A0A975RUY2_9BRAD</name>
<dbReference type="GO" id="GO:0043190">
    <property type="term" value="C:ATP-binding cassette (ABC) transporter complex"/>
    <property type="evidence" value="ECO:0007669"/>
    <property type="project" value="InterPro"/>
</dbReference>
<comment type="subcellular location">
    <subcellularLocation>
        <location evidence="1">Cell membrane</location>
        <topology evidence="1">Multi-pass membrane protein</topology>
    </subcellularLocation>
</comment>
<evidence type="ECO:0000256" key="4">
    <source>
        <dbReference type="ARBA" id="ARBA00022989"/>
    </source>
</evidence>
<dbReference type="AlphaFoldDB" id="A0A975RUY2"/>
<organism evidence="7 8">
    <name type="scientific">Bradyrhizobium sediminis</name>
    <dbReference type="NCBI Taxonomy" id="2840469"/>
    <lineage>
        <taxon>Bacteria</taxon>
        <taxon>Pseudomonadati</taxon>
        <taxon>Pseudomonadota</taxon>
        <taxon>Alphaproteobacteria</taxon>
        <taxon>Hyphomicrobiales</taxon>
        <taxon>Nitrobacteraceae</taxon>
        <taxon>Bradyrhizobium</taxon>
    </lineage>
</organism>
<reference evidence="7" key="1">
    <citation type="submission" date="2021-06" db="EMBL/GenBank/DDBJ databases">
        <title>Bradyrhizobium sp. S2-11-2 Genome sequencing.</title>
        <authorList>
            <person name="Jin L."/>
        </authorList>
    </citation>
    <scope>NUCLEOTIDE SEQUENCE</scope>
    <source>
        <strain evidence="7">S2-11-2</strain>
    </source>
</reference>
<evidence type="ECO:0000313" key="8">
    <source>
        <dbReference type="Proteomes" id="UP000680805"/>
    </source>
</evidence>
<keyword evidence="5 6" id="KW-0472">Membrane</keyword>
<evidence type="ECO:0000256" key="1">
    <source>
        <dbReference type="ARBA" id="ARBA00004651"/>
    </source>
</evidence>
<feature type="transmembrane region" description="Helical" evidence="6">
    <location>
        <begin position="103"/>
        <end position="122"/>
    </location>
</feature>
<keyword evidence="4 6" id="KW-1133">Transmembrane helix</keyword>
<feature type="transmembrane region" description="Helical" evidence="6">
    <location>
        <begin position="341"/>
        <end position="361"/>
    </location>
</feature>
<dbReference type="GO" id="GO:0055085">
    <property type="term" value="P:transmembrane transport"/>
    <property type="evidence" value="ECO:0007669"/>
    <property type="project" value="InterPro"/>
</dbReference>
<dbReference type="NCBIfam" id="TIGR04407">
    <property type="entry name" value="LptF_YjgP"/>
    <property type="match status" value="1"/>
</dbReference>
<dbReference type="Proteomes" id="UP000680805">
    <property type="component" value="Chromosome"/>
</dbReference>
<dbReference type="EMBL" id="CP076135">
    <property type="protein sequence ID" value="QWG20503.1"/>
    <property type="molecule type" value="Genomic_DNA"/>
</dbReference>
<feature type="transmembrane region" description="Helical" evidence="6">
    <location>
        <begin position="307"/>
        <end position="329"/>
    </location>
</feature>
<evidence type="ECO:0000256" key="5">
    <source>
        <dbReference type="ARBA" id="ARBA00023136"/>
    </source>
</evidence>
<evidence type="ECO:0000256" key="6">
    <source>
        <dbReference type="SAM" id="Phobius"/>
    </source>
</evidence>
<dbReference type="Pfam" id="PF03739">
    <property type="entry name" value="LptF_LptG"/>
    <property type="match status" value="1"/>
</dbReference>
<dbReference type="KEGG" id="bsei:KMZ68_12040"/>
<dbReference type="InterPro" id="IPR005495">
    <property type="entry name" value="LptG/LptF_permease"/>
</dbReference>
<feature type="transmembrane region" description="Helical" evidence="6">
    <location>
        <begin position="45"/>
        <end position="73"/>
    </location>
</feature>
<dbReference type="PANTHER" id="PTHR33529">
    <property type="entry name" value="SLR0882 PROTEIN-RELATED"/>
    <property type="match status" value="1"/>
</dbReference>
<keyword evidence="2" id="KW-1003">Cell membrane</keyword>
<dbReference type="GO" id="GO:0015920">
    <property type="term" value="P:lipopolysaccharide transport"/>
    <property type="evidence" value="ECO:0007669"/>
    <property type="project" value="TreeGrafter"/>
</dbReference>
<gene>
    <name evidence="7" type="primary">lptF</name>
    <name evidence="7" type="ORF">KMZ68_12040</name>
</gene>
<evidence type="ECO:0000256" key="2">
    <source>
        <dbReference type="ARBA" id="ARBA00022475"/>
    </source>
</evidence>
<dbReference type="PANTHER" id="PTHR33529:SF6">
    <property type="entry name" value="YJGP_YJGQ FAMILY PERMEASE"/>
    <property type="match status" value="1"/>
</dbReference>
<feature type="transmembrane region" description="Helical" evidence="6">
    <location>
        <begin position="278"/>
        <end position="295"/>
    </location>
</feature>
<keyword evidence="3 6" id="KW-0812">Transmembrane</keyword>
<protein>
    <submittedName>
        <fullName evidence="7">LPS export ABC transporter permease LptF</fullName>
    </submittedName>
</protein>
<evidence type="ECO:0000256" key="3">
    <source>
        <dbReference type="ARBA" id="ARBA00022692"/>
    </source>
</evidence>
<dbReference type="InterPro" id="IPR030922">
    <property type="entry name" value="LptF"/>
</dbReference>
<evidence type="ECO:0000313" key="7">
    <source>
        <dbReference type="EMBL" id="QWG20503.1"/>
    </source>
</evidence>